<feature type="domain" description="UvrD-like helicase ATP-binding" evidence="12">
    <location>
        <begin position="5"/>
        <end position="304"/>
    </location>
</feature>
<dbReference type="InterPro" id="IPR014016">
    <property type="entry name" value="UvrD-like_ATP-bd"/>
</dbReference>
<proteinExistence type="inferred from homology"/>
<evidence type="ECO:0000259" key="12">
    <source>
        <dbReference type="PROSITE" id="PS51198"/>
    </source>
</evidence>
<dbReference type="Proteomes" id="UP000034175">
    <property type="component" value="Unassembled WGS sequence"/>
</dbReference>
<dbReference type="GO" id="GO:0005524">
    <property type="term" value="F:ATP binding"/>
    <property type="evidence" value="ECO:0007669"/>
    <property type="project" value="UniProtKB-UniRule"/>
</dbReference>
<feature type="binding site" evidence="11">
    <location>
        <begin position="26"/>
        <end position="33"/>
    </location>
    <ligand>
        <name>ATP</name>
        <dbReference type="ChEBI" id="CHEBI:30616"/>
    </ligand>
</feature>
<dbReference type="Gene3D" id="3.40.50.300">
    <property type="entry name" value="P-loop containing nucleotide triphosphate hydrolases"/>
    <property type="match status" value="2"/>
</dbReference>
<evidence type="ECO:0000256" key="10">
    <source>
        <dbReference type="ARBA" id="ARBA00048988"/>
    </source>
</evidence>
<protein>
    <recommendedName>
        <fullName evidence="9">DNA 3'-5' helicase</fullName>
        <ecNumber evidence="9">5.6.2.4</ecNumber>
    </recommendedName>
</protein>
<keyword evidence="4 11" id="KW-0347">Helicase</keyword>
<evidence type="ECO:0000256" key="1">
    <source>
        <dbReference type="ARBA" id="ARBA00009922"/>
    </source>
</evidence>
<gene>
    <name evidence="14" type="ORF">UX39_C0008G0021</name>
</gene>
<dbReference type="InterPro" id="IPR027417">
    <property type="entry name" value="P-loop_NTPase"/>
</dbReference>
<dbReference type="AlphaFoldDB" id="A0A0G1R923"/>
<sequence length="659" mass="74980">MEHLIGLNEQQKQAVLQKDGPVLIIAGAGAGKTKTITHRILHLIKGGADPRSILAVTFTNKAAKEMRERVHTLLASDKSLNFPTSDFSPVTSYMSHVTCSPFISTFHALGVHILKENARLLNIPRHFTILDKSDSSKLIKDAMDQEEIDRKNFDPALIQNLISREKGDAVTCAEFEAKASTEYIPQIVAKVWTRYEASLVKEKALDFDDLLLKTARLLKENAGVREHYQNIWRHIHIDEYQDTNRVQHLIAKYLAEKHKNICVVGDPDQLIYEWRGAHMKNIMGFEKDYPNAKIIFLEENYRSTQTILTAANRVIAKNKMRKEKNLFTKNGEGERIGLMEAYDENDEARFVAQKCKELIDERAVSASEIAVLYRANFQSRALEEAMLQNEVPYQVLGIRFFERKEVKDIIAYLKAALNPEGLSDLKRIINVPPRGLGKVTVLKVFAGQESTLPAATRKKVADFKNVLVEIKNTAFKEKPSQTIKYILRASGMEEGFRKGGNEEAERLENIKELVTFATKYDIYANPEEGTERFLEDAALASDQDELMKNKSAVKLMTVHAAKGLEFEYVFITGLEDDLFPHKKLNSGGFDERQSEEERRLFYVALTRAKKKLYLSYASVRTIFGSKQVNVPSEFIFDVDDELVEKEERFEGGGKIIYLD</sequence>
<evidence type="ECO:0000313" key="15">
    <source>
        <dbReference type="Proteomes" id="UP000034175"/>
    </source>
</evidence>
<dbReference type="GO" id="GO:0005829">
    <property type="term" value="C:cytosol"/>
    <property type="evidence" value="ECO:0007669"/>
    <property type="project" value="TreeGrafter"/>
</dbReference>
<evidence type="ECO:0000259" key="13">
    <source>
        <dbReference type="PROSITE" id="PS51217"/>
    </source>
</evidence>
<evidence type="ECO:0000256" key="6">
    <source>
        <dbReference type="ARBA" id="ARBA00023125"/>
    </source>
</evidence>
<dbReference type="CDD" id="cd18807">
    <property type="entry name" value="SF1_C_UvrD"/>
    <property type="match status" value="1"/>
</dbReference>
<evidence type="ECO:0000256" key="2">
    <source>
        <dbReference type="ARBA" id="ARBA00022741"/>
    </source>
</evidence>
<dbReference type="GO" id="GO:0016887">
    <property type="term" value="F:ATP hydrolysis activity"/>
    <property type="evidence" value="ECO:0007669"/>
    <property type="project" value="RHEA"/>
</dbReference>
<dbReference type="InterPro" id="IPR013986">
    <property type="entry name" value="DExx_box_DNA_helicase_dom_sf"/>
</dbReference>
<comment type="catalytic activity">
    <reaction evidence="10">
        <text>ATP + H2O = ADP + phosphate + H(+)</text>
        <dbReference type="Rhea" id="RHEA:13065"/>
        <dbReference type="ChEBI" id="CHEBI:15377"/>
        <dbReference type="ChEBI" id="CHEBI:15378"/>
        <dbReference type="ChEBI" id="CHEBI:30616"/>
        <dbReference type="ChEBI" id="CHEBI:43474"/>
        <dbReference type="ChEBI" id="CHEBI:456216"/>
        <dbReference type="EC" id="5.6.2.4"/>
    </reaction>
</comment>
<dbReference type="Pfam" id="PF13361">
    <property type="entry name" value="UvrD_C"/>
    <property type="match status" value="1"/>
</dbReference>
<comment type="similarity">
    <text evidence="1">Belongs to the helicase family. UvrD subfamily.</text>
</comment>
<accession>A0A0G1R923</accession>
<comment type="caution">
    <text evidence="14">The sequence shown here is derived from an EMBL/GenBank/DDBJ whole genome shotgun (WGS) entry which is preliminary data.</text>
</comment>
<keyword evidence="2 11" id="KW-0547">Nucleotide-binding</keyword>
<dbReference type="Gene3D" id="1.10.10.160">
    <property type="match status" value="1"/>
</dbReference>
<name>A0A0G1R923_9BACT</name>
<dbReference type="PROSITE" id="PS51217">
    <property type="entry name" value="UVRD_HELICASE_CTER"/>
    <property type="match status" value="1"/>
</dbReference>
<dbReference type="PANTHER" id="PTHR11070:SF2">
    <property type="entry name" value="ATP-DEPENDENT DNA HELICASE SRS2"/>
    <property type="match status" value="1"/>
</dbReference>
<dbReference type="PANTHER" id="PTHR11070">
    <property type="entry name" value="UVRD / RECB / PCRA DNA HELICASE FAMILY MEMBER"/>
    <property type="match status" value="1"/>
</dbReference>
<dbReference type="SUPFAM" id="SSF52540">
    <property type="entry name" value="P-loop containing nucleoside triphosphate hydrolases"/>
    <property type="match status" value="1"/>
</dbReference>
<dbReference type="Pfam" id="PF00580">
    <property type="entry name" value="UvrD-helicase"/>
    <property type="match status" value="1"/>
</dbReference>
<dbReference type="Gene3D" id="1.10.486.10">
    <property type="entry name" value="PCRA, domain 4"/>
    <property type="match status" value="1"/>
</dbReference>
<dbReference type="InterPro" id="IPR000212">
    <property type="entry name" value="DNA_helicase_UvrD/REP"/>
</dbReference>
<evidence type="ECO:0000256" key="5">
    <source>
        <dbReference type="ARBA" id="ARBA00022840"/>
    </source>
</evidence>
<evidence type="ECO:0000256" key="11">
    <source>
        <dbReference type="PROSITE-ProRule" id="PRU00560"/>
    </source>
</evidence>
<dbReference type="GO" id="GO:0033202">
    <property type="term" value="C:DNA helicase complex"/>
    <property type="evidence" value="ECO:0007669"/>
    <property type="project" value="TreeGrafter"/>
</dbReference>
<evidence type="ECO:0000313" key="14">
    <source>
        <dbReference type="EMBL" id="KKU26558.1"/>
    </source>
</evidence>
<dbReference type="GO" id="GO:0043138">
    <property type="term" value="F:3'-5' DNA helicase activity"/>
    <property type="evidence" value="ECO:0007669"/>
    <property type="project" value="UniProtKB-EC"/>
</dbReference>
<dbReference type="CDD" id="cd17932">
    <property type="entry name" value="DEXQc_UvrD"/>
    <property type="match status" value="1"/>
</dbReference>
<evidence type="ECO:0000256" key="8">
    <source>
        <dbReference type="ARBA" id="ARBA00034617"/>
    </source>
</evidence>
<dbReference type="GO" id="GO:0000725">
    <property type="term" value="P:recombinational repair"/>
    <property type="evidence" value="ECO:0007669"/>
    <property type="project" value="TreeGrafter"/>
</dbReference>
<dbReference type="InterPro" id="IPR014017">
    <property type="entry name" value="DNA_helicase_UvrD-like_C"/>
</dbReference>
<comment type="catalytic activity">
    <reaction evidence="8">
        <text>Couples ATP hydrolysis with the unwinding of duplex DNA by translocating in the 3'-5' direction.</text>
        <dbReference type="EC" id="5.6.2.4"/>
    </reaction>
</comment>
<dbReference type="PATRIC" id="fig|1619042.3.peg.328"/>
<organism evidence="14 15">
    <name type="scientific">Candidatus Magasanikbacteria bacterium GW2011_GWA2_46_17</name>
    <dbReference type="NCBI Taxonomy" id="1619042"/>
    <lineage>
        <taxon>Bacteria</taxon>
        <taxon>Candidatus Magasanikiibacteriota</taxon>
    </lineage>
</organism>
<dbReference type="PROSITE" id="PS51198">
    <property type="entry name" value="UVRD_HELICASE_ATP_BIND"/>
    <property type="match status" value="1"/>
</dbReference>
<dbReference type="EMBL" id="LCMA01000008">
    <property type="protein sequence ID" value="KKU26558.1"/>
    <property type="molecule type" value="Genomic_DNA"/>
</dbReference>
<dbReference type="EC" id="5.6.2.4" evidence="9"/>
<feature type="domain" description="UvrD-like helicase C-terminal" evidence="13">
    <location>
        <begin position="305"/>
        <end position="563"/>
    </location>
</feature>
<keyword evidence="6" id="KW-0238">DNA-binding</keyword>
<evidence type="ECO:0000256" key="3">
    <source>
        <dbReference type="ARBA" id="ARBA00022801"/>
    </source>
</evidence>
<dbReference type="GO" id="GO:0003677">
    <property type="term" value="F:DNA binding"/>
    <property type="evidence" value="ECO:0007669"/>
    <property type="project" value="UniProtKB-KW"/>
</dbReference>
<keyword evidence="7" id="KW-0413">Isomerase</keyword>
<evidence type="ECO:0000256" key="4">
    <source>
        <dbReference type="ARBA" id="ARBA00022806"/>
    </source>
</evidence>
<evidence type="ECO:0000256" key="7">
    <source>
        <dbReference type="ARBA" id="ARBA00023235"/>
    </source>
</evidence>
<keyword evidence="5 11" id="KW-0067">ATP-binding</keyword>
<evidence type="ECO:0000256" key="9">
    <source>
        <dbReference type="ARBA" id="ARBA00034808"/>
    </source>
</evidence>
<keyword evidence="3 11" id="KW-0378">Hydrolase</keyword>
<reference evidence="14 15" key="1">
    <citation type="journal article" date="2015" name="Nature">
        <title>rRNA introns, odd ribosomes, and small enigmatic genomes across a large radiation of phyla.</title>
        <authorList>
            <person name="Brown C.T."/>
            <person name="Hug L.A."/>
            <person name="Thomas B.C."/>
            <person name="Sharon I."/>
            <person name="Castelle C.J."/>
            <person name="Singh A."/>
            <person name="Wilkins M.J."/>
            <person name="Williams K.H."/>
            <person name="Banfield J.F."/>
        </authorList>
    </citation>
    <scope>NUCLEOTIDE SEQUENCE [LARGE SCALE GENOMIC DNA]</scope>
</reference>